<organism evidence="3 4">
    <name type="scientific">Armillaria gallica</name>
    <name type="common">Bulbous honey fungus</name>
    <name type="synonym">Armillaria bulbosa</name>
    <dbReference type="NCBI Taxonomy" id="47427"/>
    <lineage>
        <taxon>Eukaryota</taxon>
        <taxon>Fungi</taxon>
        <taxon>Dikarya</taxon>
        <taxon>Basidiomycota</taxon>
        <taxon>Agaricomycotina</taxon>
        <taxon>Agaricomycetes</taxon>
        <taxon>Agaricomycetidae</taxon>
        <taxon>Agaricales</taxon>
        <taxon>Marasmiineae</taxon>
        <taxon>Physalacriaceae</taxon>
        <taxon>Armillaria</taxon>
    </lineage>
</organism>
<name>A0A2H3CLB1_ARMGA</name>
<dbReference type="Pfam" id="PF20151">
    <property type="entry name" value="DUF6533"/>
    <property type="match status" value="1"/>
</dbReference>
<evidence type="ECO:0000256" key="1">
    <source>
        <dbReference type="SAM" id="Phobius"/>
    </source>
</evidence>
<protein>
    <recommendedName>
        <fullName evidence="2">DUF6533 domain-containing protein</fullName>
    </recommendedName>
</protein>
<sequence>MRLFFSLYLSCAPSISFIHNEAALNIDGYQRNFLLDLRMPLTTSSNSLSSYSFTAGATVLVYDLLLLLPTEINYVWLPRPVHPLLLLFALNRYLPLILAGMSINWLLHEPSTAQCRQLPYIVGPLSTLAIFASQAILMIRTYAIWDRHRVVFWCFIGIVIFCFIPHVVGLGIQLRTQFVGQSDHPGCLSHAPNVPNLLYIPVIVSETIIASLTLFKGVQHLRRSSHPFVTELYVSGTFFYVCLLFITLTNLLLPMWVPAIAPFLSFFQSTLHSILSNRILLLILKQRRSHRRHPTEELYSGDVELSDITQ</sequence>
<dbReference type="OMA" id="CRQLPYI"/>
<keyword evidence="1" id="KW-1133">Transmembrane helix</keyword>
<feature type="transmembrane region" description="Helical" evidence="1">
    <location>
        <begin position="198"/>
        <end position="218"/>
    </location>
</feature>
<feature type="transmembrane region" description="Helical" evidence="1">
    <location>
        <begin position="263"/>
        <end position="284"/>
    </location>
</feature>
<feature type="transmembrane region" description="Helical" evidence="1">
    <location>
        <begin position="81"/>
        <end position="106"/>
    </location>
</feature>
<feature type="transmembrane region" description="Helical" evidence="1">
    <location>
        <begin position="150"/>
        <end position="172"/>
    </location>
</feature>
<dbReference type="InterPro" id="IPR045340">
    <property type="entry name" value="DUF6533"/>
</dbReference>
<feature type="transmembrane region" description="Helical" evidence="1">
    <location>
        <begin position="47"/>
        <end position="69"/>
    </location>
</feature>
<dbReference type="InParanoid" id="A0A2H3CLB1"/>
<dbReference type="OrthoDB" id="2958007at2759"/>
<gene>
    <name evidence="3" type="ORF">ARMGADRAFT_1090679</name>
</gene>
<evidence type="ECO:0000313" key="4">
    <source>
        <dbReference type="Proteomes" id="UP000217790"/>
    </source>
</evidence>
<accession>A0A2H3CLB1</accession>
<keyword evidence="4" id="KW-1185">Reference proteome</keyword>
<feature type="transmembrane region" description="Helical" evidence="1">
    <location>
        <begin position="118"/>
        <end position="138"/>
    </location>
</feature>
<dbReference type="EMBL" id="KZ293721">
    <property type="protein sequence ID" value="PBK82134.1"/>
    <property type="molecule type" value="Genomic_DNA"/>
</dbReference>
<proteinExistence type="predicted"/>
<feature type="transmembrane region" description="Helical" evidence="1">
    <location>
        <begin position="238"/>
        <end position="257"/>
    </location>
</feature>
<feature type="domain" description="DUF6533" evidence="2">
    <location>
        <begin position="51"/>
        <end position="97"/>
    </location>
</feature>
<keyword evidence="1" id="KW-0472">Membrane</keyword>
<evidence type="ECO:0000259" key="2">
    <source>
        <dbReference type="Pfam" id="PF20151"/>
    </source>
</evidence>
<dbReference type="AlphaFoldDB" id="A0A2H3CLB1"/>
<reference evidence="4" key="1">
    <citation type="journal article" date="2017" name="Nat. Ecol. Evol.">
        <title>Genome expansion and lineage-specific genetic innovations in the forest pathogenic fungi Armillaria.</title>
        <authorList>
            <person name="Sipos G."/>
            <person name="Prasanna A.N."/>
            <person name="Walter M.C."/>
            <person name="O'Connor E."/>
            <person name="Balint B."/>
            <person name="Krizsan K."/>
            <person name="Kiss B."/>
            <person name="Hess J."/>
            <person name="Varga T."/>
            <person name="Slot J."/>
            <person name="Riley R."/>
            <person name="Boka B."/>
            <person name="Rigling D."/>
            <person name="Barry K."/>
            <person name="Lee J."/>
            <person name="Mihaltcheva S."/>
            <person name="LaButti K."/>
            <person name="Lipzen A."/>
            <person name="Waldron R."/>
            <person name="Moloney N.M."/>
            <person name="Sperisen C."/>
            <person name="Kredics L."/>
            <person name="Vagvoelgyi C."/>
            <person name="Patrignani A."/>
            <person name="Fitzpatrick D."/>
            <person name="Nagy I."/>
            <person name="Doyle S."/>
            <person name="Anderson J.B."/>
            <person name="Grigoriev I.V."/>
            <person name="Gueldener U."/>
            <person name="Muensterkoetter M."/>
            <person name="Nagy L.G."/>
        </authorList>
    </citation>
    <scope>NUCLEOTIDE SEQUENCE [LARGE SCALE GENOMIC DNA]</scope>
    <source>
        <strain evidence="4">Ar21-2</strain>
    </source>
</reference>
<evidence type="ECO:0000313" key="3">
    <source>
        <dbReference type="EMBL" id="PBK82134.1"/>
    </source>
</evidence>
<keyword evidence="1" id="KW-0812">Transmembrane</keyword>
<dbReference type="Proteomes" id="UP000217790">
    <property type="component" value="Unassembled WGS sequence"/>
</dbReference>